<keyword evidence="3 7" id="KW-0347">Helicase</keyword>
<evidence type="ECO:0000256" key="3">
    <source>
        <dbReference type="ARBA" id="ARBA00022806"/>
    </source>
</evidence>
<evidence type="ECO:0000256" key="2">
    <source>
        <dbReference type="ARBA" id="ARBA00022801"/>
    </source>
</evidence>
<dbReference type="InterPro" id="IPR049614">
    <property type="entry name" value="HrpB_DEXH"/>
</dbReference>
<dbReference type="PIRSF" id="PIRSF005496">
    <property type="entry name" value="ATP_hel_hrpB"/>
    <property type="match status" value="1"/>
</dbReference>
<evidence type="ECO:0000313" key="7">
    <source>
        <dbReference type="EMBL" id="MFD2257676.1"/>
    </source>
</evidence>
<proteinExistence type="predicted"/>
<dbReference type="Pfam" id="PF21010">
    <property type="entry name" value="HA2_C"/>
    <property type="match status" value="1"/>
</dbReference>
<evidence type="ECO:0000256" key="1">
    <source>
        <dbReference type="ARBA" id="ARBA00022741"/>
    </source>
</evidence>
<protein>
    <submittedName>
        <fullName evidence="7">ATP-dependent helicase HrpB</fullName>
        <ecNumber evidence="7">3.6.4.13</ecNumber>
    </submittedName>
</protein>
<dbReference type="CDD" id="cd17990">
    <property type="entry name" value="DEXHc_HrpB"/>
    <property type="match status" value="1"/>
</dbReference>
<dbReference type="Pfam" id="PF04408">
    <property type="entry name" value="WHD_HA2"/>
    <property type="match status" value="1"/>
</dbReference>
<dbReference type="Pfam" id="PF00270">
    <property type="entry name" value="DEAD"/>
    <property type="match status" value="1"/>
</dbReference>
<keyword evidence="8" id="KW-1185">Reference proteome</keyword>
<dbReference type="Proteomes" id="UP001597375">
    <property type="component" value="Unassembled WGS sequence"/>
</dbReference>
<dbReference type="InterPro" id="IPR013689">
    <property type="entry name" value="RNA_helicase_ATP-dep_HrpB_C"/>
</dbReference>
<dbReference type="SUPFAM" id="SSF52540">
    <property type="entry name" value="P-loop containing nucleoside triphosphate hydrolases"/>
    <property type="match status" value="1"/>
</dbReference>
<dbReference type="NCBIfam" id="TIGR01970">
    <property type="entry name" value="DEAH_box_HrpB"/>
    <property type="match status" value="1"/>
</dbReference>
<evidence type="ECO:0000259" key="5">
    <source>
        <dbReference type="PROSITE" id="PS51192"/>
    </source>
</evidence>
<dbReference type="EMBL" id="JBHUIT010000031">
    <property type="protein sequence ID" value="MFD2257676.1"/>
    <property type="molecule type" value="Genomic_DNA"/>
</dbReference>
<sequence length="855" mass="95093">MTLPIHEISEVLRSTGSESSCSRILLTAPTGSGKSTEVPGILADLPEIKGRVIVIEPRRMAARLLAGFVAKNRKTNLGQEVGYAVRFDTRYSDHTKILYLTDGVFQRILQDDPALSGVSAVIFDEFHERRLAGDIALARCLTLQKSSRPDLRVVVMSATLETSHLADYMSPVKELEAGGRTFPVEILHKPHRQAATHRNAGAQREIPLWDQVVALTRDAIALPEPGNILIFLPGTHEIRRTIEILENSSAFRDFDVFPLYSSLPPAAQEAAIRPSSKPKIIVSTNVAETSLTIDGIRTVIDSGLARVSAFEPRRGINTLLIKKISRAAAAQRAGRAGRTSSGRCLRLWSQADHARRDEFETPEIHRIDLAEAILLLKASGCADPRSFNWLDAPTESSLKKAEQLLHELHATDAAGKLTETGAAMAKLPLEPRFSRLLFAGFQNDCLAETAFIAAVVQGEGIFVKGKSQTSRKDFIFPDDPSDFAGEYRGFESAQAMQFDPRRLSQLGIHARGARDTAQIFQRLLQIFTPRQNQQKSATSPVPDFHGKRIAVAKSILSAFSDQLAIRLSQGNLACRLVGNRRGKLDDQSCVRQAAAFVACEITEVEARETTTHLRLATAIELAWLEELFPDEIESTDGANYDESRRRVTCLRQKKFRDLVLESKETDQNVPLDAAAEILADRFLSGELVLKNWDAQVEQYTHRLSCISKWMPELGLPTWTHEDKIAAVAQICHGAVSYKEIKDAAVWPVLNDWLSSHQRHLLDTHCPERIRLASGHTPKVTYHSENDPFFSVKLAQLVGTGNTPTIASGRIPLLVHILAPNQRPWQMTKDIPNFWQNGYPQMKKELAGRYPRHPWP</sequence>
<dbReference type="GO" id="GO:0016787">
    <property type="term" value="F:hydrolase activity"/>
    <property type="evidence" value="ECO:0007669"/>
    <property type="project" value="UniProtKB-KW"/>
</dbReference>
<keyword evidence="1" id="KW-0547">Nucleotide-binding</keyword>
<dbReference type="PROSITE" id="PS51192">
    <property type="entry name" value="HELICASE_ATP_BIND_1"/>
    <property type="match status" value="1"/>
</dbReference>
<evidence type="ECO:0000256" key="4">
    <source>
        <dbReference type="ARBA" id="ARBA00022840"/>
    </source>
</evidence>
<dbReference type="SMART" id="SM00847">
    <property type="entry name" value="HA2"/>
    <property type="match status" value="1"/>
</dbReference>
<dbReference type="RefSeq" id="WP_386821009.1">
    <property type="nucleotide sequence ID" value="NZ_JBHUIT010000031.1"/>
</dbReference>
<organism evidence="7 8">
    <name type="scientific">Luteolibacter algae</name>
    <dbReference type="NCBI Taxonomy" id="454151"/>
    <lineage>
        <taxon>Bacteria</taxon>
        <taxon>Pseudomonadati</taxon>
        <taxon>Verrucomicrobiota</taxon>
        <taxon>Verrucomicrobiia</taxon>
        <taxon>Verrucomicrobiales</taxon>
        <taxon>Verrucomicrobiaceae</taxon>
        <taxon>Luteolibacter</taxon>
    </lineage>
</organism>
<dbReference type="InterPro" id="IPR010225">
    <property type="entry name" value="HrpB"/>
</dbReference>
<dbReference type="GO" id="GO:0003724">
    <property type="term" value="F:RNA helicase activity"/>
    <property type="evidence" value="ECO:0007669"/>
    <property type="project" value="UniProtKB-EC"/>
</dbReference>
<accession>A0ABW5DDE6</accession>
<reference evidence="8" key="1">
    <citation type="journal article" date="2019" name="Int. J. Syst. Evol. Microbiol.">
        <title>The Global Catalogue of Microorganisms (GCM) 10K type strain sequencing project: providing services to taxonomists for standard genome sequencing and annotation.</title>
        <authorList>
            <consortium name="The Broad Institute Genomics Platform"/>
            <consortium name="The Broad Institute Genome Sequencing Center for Infectious Disease"/>
            <person name="Wu L."/>
            <person name="Ma J."/>
        </authorList>
    </citation>
    <scope>NUCLEOTIDE SEQUENCE [LARGE SCALE GENOMIC DNA]</scope>
    <source>
        <strain evidence="8">CGMCC 4.7106</strain>
    </source>
</reference>
<dbReference type="SMART" id="SM00490">
    <property type="entry name" value="HELICc"/>
    <property type="match status" value="1"/>
</dbReference>
<dbReference type="InterPro" id="IPR001650">
    <property type="entry name" value="Helicase_C-like"/>
</dbReference>
<dbReference type="InterPro" id="IPR048333">
    <property type="entry name" value="HA2_WH"/>
</dbReference>
<evidence type="ECO:0000259" key="6">
    <source>
        <dbReference type="PROSITE" id="PS51194"/>
    </source>
</evidence>
<dbReference type="Pfam" id="PF08482">
    <property type="entry name" value="HrpB_C"/>
    <property type="match status" value="1"/>
</dbReference>
<dbReference type="Pfam" id="PF00271">
    <property type="entry name" value="Helicase_C"/>
    <property type="match status" value="1"/>
</dbReference>
<name>A0ABW5DDE6_9BACT</name>
<dbReference type="InterPro" id="IPR011545">
    <property type="entry name" value="DEAD/DEAH_box_helicase_dom"/>
</dbReference>
<dbReference type="PANTHER" id="PTHR43519:SF1">
    <property type="entry name" value="ATP-DEPENDENT RNA HELICASE HRPB"/>
    <property type="match status" value="1"/>
</dbReference>
<keyword evidence="2 7" id="KW-0378">Hydrolase</keyword>
<feature type="domain" description="Helicase C-terminal" evidence="6">
    <location>
        <begin position="214"/>
        <end position="380"/>
    </location>
</feature>
<keyword evidence="4" id="KW-0067">ATP-binding</keyword>
<dbReference type="SMART" id="SM00487">
    <property type="entry name" value="DEXDc"/>
    <property type="match status" value="1"/>
</dbReference>
<dbReference type="PANTHER" id="PTHR43519">
    <property type="entry name" value="ATP-DEPENDENT RNA HELICASE HRPB"/>
    <property type="match status" value="1"/>
</dbReference>
<dbReference type="InterPro" id="IPR027417">
    <property type="entry name" value="P-loop_NTPase"/>
</dbReference>
<dbReference type="Gene3D" id="3.40.50.300">
    <property type="entry name" value="P-loop containing nucleotide triphosphate hydrolases"/>
    <property type="match status" value="2"/>
</dbReference>
<comment type="caution">
    <text evidence="7">The sequence shown here is derived from an EMBL/GenBank/DDBJ whole genome shotgun (WGS) entry which is preliminary data.</text>
</comment>
<dbReference type="CDD" id="cd18791">
    <property type="entry name" value="SF2_C_RHA"/>
    <property type="match status" value="1"/>
</dbReference>
<feature type="domain" description="Helicase ATP-binding" evidence="5">
    <location>
        <begin position="15"/>
        <end position="178"/>
    </location>
</feature>
<dbReference type="InterPro" id="IPR014001">
    <property type="entry name" value="Helicase_ATP-bd"/>
</dbReference>
<dbReference type="InterPro" id="IPR007502">
    <property type="entry name" value="Helicase-assoc_dom"/>
</dbReference>
<dbReference type="PROSITE" id="PS51194">
    <property type="entry name" value="HELICASE_CTER"/>
    <property type="match status" value="1"/>
</dbReference>
<evidence type="ECO:0000313" key="8">
    <source>
        <dbReference type="Proteomes" id="UP001597375"/>
    </source>
</evidence>
<dbReference type="Gene3D" id="1.20.120.1080">
    <property type="match status" value="1"/>
</dbReference>
<dbReference type="EC" id="3.6.4.13" evidence="7"/>
<gene>
    <name evidence="7" type="primary">hrpB</name>
    <name evidence="7" type="ORF">ACFSSA_13415</name>
</gene>